<proteinExistence type="predicted"/>
<feature type="signal peptide" evidence="1">
    <location>
        <begin position="1"/>
        <end position="18"/>
    </location>
</feature>
<sequence length="168" mass="19111">MRTCITFLLVLFTTITSAAQLPGKYVTPVVLRLDSLFWQAYNTCDIDRFRGLLADDVEFYHDKGGSLHGIDPLANSIKNNLCGNRDKFKLRREAVPATIKVFLLENNHEVYGALITGMHIFYVTEGGKPEYADGKARFEMLWLLKDGQWKVSRVFSYDHGPVLDNYGD</sequence>
<keyword evidence="4" id="KW-1185">Reference proteome</keyword>
<evidence type="ECO:0000259" key="2">
    <source>
        <dbReference type="Pfam" id="PF14534"/>
    </source>
</evidence>
<dbReference type="Pfam" id="PF14534">
    <property type="entry name" value="DUF4440"/>
    <property type="match status" value="1"/>
</dbReference>
<dbReference type="EMBL" id="FRBL01000001">
    <property type="protein sequence ID" value="SHK83307.1"/>
    <property type="molecule type" value="Genomic_DNA"/>
</dbReference>
<evidence type="ECO:0000313" key="4">
    <source>
        <dbReference type="Proteomes" id="UP000184420"/>
    </source>
</evidence>
<dbReference type="OrthoDB" id="1357763at2"/>
<dbReference type="InterPro" id="IPR027843">
    <property type="entry name" value="DUF4440"/>
</dbReference>
<feature type="domain" description="DUF4440" evidence="2">
    <location>
        <begin position="31"/>
        <end position="151"/>
    </location>
</feature>
<evidence type="ECO:0000313" key="3">
    <source>
        <dbReference type="EMBL" id="SHK83307.1"/>
    </source>
</evidence>
<gene>
    <name evidence="3" type="ORF">SAMN05444266_101297</name>
</gene>
<feature type="chain" id="PRO_5013291456" description="DUF4440 domain-containing protein" evidence="1">
    <location>
        <begin position="19"/>
        <end position="168"/>
    </location>
</feature>
<dbReference type="SUPFAM" id="SSF54427">
    <property type="entry name" value="NTF2-like"/>
    <property type="match status" value="1"/>
</dbReference>
<dbReference type="STRING" id="1419482.SAMN05444266_101297"/>
<accession>A0A1M6VP10</accession>
<dbReference type="Gene3D" id="3.10.450.50">
    <property type="match status" value="1"/>
</dbReference>
<dbReference type="Proteomes" id="UP000184420">
    <property type="component" value="Unassembled WGS sequence"/>
</dbReference>
<organism evidence="3 4">
    <name type="scientific">Chitinophaga jiangningensis</name>
    <dbReference type="NCBI Taxonomy" id="1419482"/>
    <lineage>
        <taxon>Bacteria</taxon>
        <taxon>Pseudomonadati</taxon>
        <taxon>Bacteroidota</taxon>
        <taxon>Chitinophagia</taxon>
        <taxon>Chitinophagales</taxon>
        <taxon>Chitinophagaceae</taxon>
        <taxon>Chitinophaga</taxon>
    </lineage>
</organism>
<dbReference type="AlphaFoldDB" id="A0A1M6VP10"/>
<dbReference type="RefSeq" id="WP_073077306.1">
    <property type="nucleotide sequence ID" value="NZ_FRBL01000001.1"/>
</dbReference>
<reference evidence="3 4" key="1">
    <citation type="submission" date="2016-11" db="EMBL/GenBank/DDBJ databases">
        <authorList>
            <person name="Jaros S."/>
            <person name="Januszkiewicz K."/>
            <person name="Wedrychowicz H."/>
        </authorList>
    </citation>
    <scope>NUCLEOTIDE SEQUENCE [LARGE SCALE GENOMIC DNA]</scope>
    <source>
        <strain evidence="3 4">DSM 27406</strain>
    </source>
</reference>
<name>A0A1M6VP10_9BACT</name>
<protein>
    <recommendedName>
        <fullName evidence="2">DUF4440 domain-containing protein</fullName>
    </recommendedName>
</protein>
<keyword evidence="1" id="KW-0732">Signal</keyword>
<evidence type="ECO:0000256" key="1">
    <source>
        <dbReference type="SAM" id="SignalP"/>
    </source>
</evidence>
<dbReference type="InterPro" id="IPR032710">
    <property type="entry name" value="NTF2-like_dom_sf"/>
</dbReference>